<proteinExistence type="inferred from homology"/>
<dbReference type="InterPro" id="IPR001563">
    <property type="entry name" value="Peptidase_S10"/>
</dbReference>
<dbReference type="PROSITE" id="PS00131">
    <property type="entry name" value="CARBOXYPEPT_SER_SER"/>
    <property type="match status" value="1"/>
</dbReference>
<evidence type="ECO:0000256" key="1">
    <source>
        <dbReference type="ARBA" id="ARBA00009431"/>
    </source>
</evidence>
<evidence type="ECO:0000256" key="6">
    <source>
        <dbReference type="ARBA" id="ARBA00023180"/>
    </source>
</evidence>
<dbReference type="EC" id="3.4.16.-" evidence="7"/>
<dbReference type="PRINTS" id="PR00724">
    <property type="entry name" value="CRBOXYPTASEC"/>
</dbReference>
<dbReference type="EMBL" id="ML995528">
    <property type="protein sequence ID" value="KAF2136235.1"/>
    <property type="molecule type" value="Genomic_DNA"/>
</dbReference>
<dbReference type="OrthoDB" id="443318at2759"/>
<dbReference type="Proteomes" id="UP000799438">
    <property type="component" value="Unassembled WGS sequence"/>
</dbReference>
<sequence length="525" mass="57494">MVRERSARAAESHMHARYARAASTDAYLTEKTKKFAVDGTALPNVTFDIGESYSGLLPVDDSSDRELFFWFVPSTNKAADDEIVIWLNGGPGCSSMDGLFHENGPVTWMTGTFLPVKNMYSWTNLTNVVWIEQPVGTGYSQGTMNATSEKDVSDQFMGFWRNFMDTFDLKGRKVYITGESYAGMYVPYIADAMIAQNNTDYFDVEGIMIYDPSIGYDSITEQVPTLAFVENNKALFPFNETFWEYIRNISSSCGYDDFLAEGLTFPPKGPLASPPGTYANNTIKPECDIFNQVFDAILKINPCFDIYQVGQLCPLLWDTLGFPYSDMYLPDGYDIPYFNRADVKKALHAPPDAEWAMCTEGNVFVGGDSDTSPPSGLTGGPLARVAEATNNVIVGHGTLDMVLILNGTLLTLQNLTWGGAQGFSTPPSEPFYVPYHAEASMASMAGAGVFGSWVSERGITFVSVDLAGHMIPQYQPGAAYRHLEVLLGRVANMSEVSAFTTQRGYPQPGDALGKGISPVQVALGE</sequence>
<keyword evidence="2 7" id="KW-0121">Carboxypeptidase</keyword>
<dbReference type="RefSeq" id="XP_033391953.1">
    <property type="nucleotide sequence ID" value="XM_033537627.1"/>
</dbReference>
<name>A0A6A6AZ54_9PEZI</name>
<dbReference type="Gene3D" id="3.40.50.1820">
    <property type="entry name" value="alpha/beta hydrolase"/>
    <property type="match status" value="1"/>
</dbReference>
<dbReference type="GO" id="GO:0006508">
    <property type="term" value="P:proteolysis"/>
    <property type="evidence" value="ECO:0007669"/>
    <property type="project" value="UniProtKB-KW"/>
</dbReference>
<evidence type="ECO:0000313" key="9">
    <source>
        <dbReference type="Proteomes" id="UP000799438"/>
    </source>
</evidence>
<protein>
    <recommendedName>
        <fullName evidence="7">Carboxypeptidase</fullName>
        <ecNumber evidence="7">3.4.16.-</ecNumber>
    </recommendedName>
</protein>
<keyword evidence="4" id="KW-0732">Signal</keyword>
<evidence type="ECO:0000256" key="2">
    <source>
        <dbReference type="ARBA" id="ARBA00022645"/>
    </source>
</evidence>
<dbReference type="PROSITE" id="PS00560">
    <property type="entry name" value="CARBOXYPEPT_SER_HIS"/>
    <property type="match status" value="1"/>
</dbReference>
<dbReference type="SUPFAM" id="SSF53474">
    <property type="entry name" value="alpha/beta-Hydrolases"/>
    <property type="match status" value="1"/>
</dbReference>
<dbReference type="Pfam" id="PF00450">
    <property type="entry name" value="Peptidase_S10"/>
    <property type="match status" value="1"/>
</dbReference>
<dbReference type="PANTHER" id="PTHR11802">
    <property type="entry name" value="SERINE PROTEASE FAMILY S10 SERINE CARBOXYPEPTIDASE"/>
    <property type="match status" value="1"/>
</dbReference>
<dbReference type="GeneID" id="54295123"/>
<evidence type="ECO:0000256" key="5">
    <source>
        <dbReference type="ARBA" id="ARBA00022801"/>
    </source>
</evidence>
<keyword evidence="5 7" id="KW-0378">Hydrolase</keyword>
<reference evidence="8" key="1">
    <citation type="journal article" date="2020" name="Stud. Mycol.">
        <title>101 Dothideomycetes genomes: a test case for predicting lifestyles and emergence of pathogens.</title>
        <authorList>
            <person name="Haridas S."/>
            <person name="Albert R."/>
            <person name="Binder M."/>
            <person name="Bloem J."/>
            <person name="Labutti K."/>
            <person name="Salamov A."/>
            <person name="Andreopoulos B."/>
            <person name="Baker S."/>
            <person name="Barry K."/>
            <person name="Bills G."/>
            <person name="Bluhm B."/>
            <person name="Cannon C."/>
            <person name="Castanera R."/>
            <person name="Culley D."/>
            <person name="Daum C."/>
            <person name="Ezra D."/>
            <person name="Gonzalez J."/>
            <person name="Henrissat B."/>
            <person name="Kuo A."/>
            <person name="Liang C."/>
            <person name="Lipzen A."/>
            <person name="Lutzoni F."/>
            <person name="Magnuson J."/>
            <person name="Mondo S."/>
            <person name="Nolan M."/>
            <person name="Ohm R."/>
            <person name="Pangilinan J."/>
            <person name="Park H.-J."/>
            <person name="Ramirez L."/>
            <person name="Alfaro M."/>
            <person name="Sun H."/>
            <person name="Tritt A."/>
            <person name="Yoshinaga Y."/>
            <person name="Zwiers L.-H."/>
            <person name="Turgeon B."/>
            <person name="Goodwin S."/>
            <person name="Spatafora J."/>
            <person name="Crous P."/>
            <person name="Grigoriev I."/>
        </authorList>
    </citation>
    <scope>NUCLEOTIDE SEQUENCE</scope>
    <source>
        <strain evidence="8">CBS 121167</strain>
    </source>
</reference>
<dbReference type="InterPro" id="IPR029058">
    <property type="entry name" value="AB_hydrolase_fold"/>
</dbReference>
<accession>A0A6A6AZ54</accession>
<gene>
    <name evidence="8" type="ORF">K452DRAFT_237868</name>
</gene>
<evidence type="ECO:0000256" key="3">
    <source>
        <dbReference type="ARBA" id="ARBA00022670"/>
    </source>
</evidence>
<dbReference type="GO" id="GO:0004185">
    <property type="term" value="F:serine-type carboxypeptidase activity"/>
    <property type="evidence" value="ECO:0007669"/>
    <property type="project" value="UniProtKB-UniRule"/>
</dbReference>
<dbReference type="FunFam" id="3.40.50.1820:FF:000118">
    <property type="entry name" value="Carboxypeptidase"/>
    <property type="match status" value="1"/>
</dbReference>
<keyword evidence="9" id="KW-1185">Reference proteome</keyword>
<keyword evidence="3 7" id="KW-0645">Protease</keyword>
<dbReference type="PANTHER" id="PTHR11802:SF479">
    <property type="entry name" value="CARBOXYPEPTIDASE"/>
    <property type="match status" value="1"/>
</dbReference>
<dbReference type="AlphaFoldDB" id="A0A6A6AZ54"/>
<keyword evidence="6" id="KW-0325">Glycoprotein</keyword>
<comment type="similarity">
    <text evidence="1 7">Belongs to the peptidase S10 family.</text>
</comment>
<dbReference type="InterPro" id="IPR018202">
    <property type="entry name" value="Ser_caboxypep_ser_AS"/>
</dbReference>
<evidence type="ECO:0000256" key="7">
    <source>
        <dbReference type="RuleBase" id="RU361156"/>
    </source>
</evidence>
<dbReference type="InterPro" id="IPR033124">
    <property type="entry name" value="Ser_caboxypep_his_AS"/>
</dbReference>
<organism evidence="8 9">
    <name type="scientific">Aplosporella prunicola CBS 121167</name>
    <dbReference type="NCBI Taxonomy" id="1176127"/>
    <lineage>
        <taxon>Eukaryota</taxon>
        <taxon>Fungi</taxon>
        <taxon>Dikarya</taxon>
        <taxon>Ascomycota</taxon>
        <taxon>Pezizomycotina</taxon>
        <taxon>Dothideomycetes</taxon>
        <taxon>Dothideomycetes incertae sedis</taxon>
        <taxon>Botryosphaeriales</taxon>
        <taxon>Aplosporellaceae</taxon>
        <taxon>Aplosporella</taxon>
    </lineage>
</organism>
<evidence type="ECO:0000256" key="4">
    <source>
        <dbReference type="ARBA" id="ARBA00022729"/>
    </source>
</evidence>
<evidence type="ECO:0000313" key="8">
    <source>
        <dbReference type="EMBL" id="KAF2136235.1"/>
    </source>
</evidence>